<keyword evidence="2" id="KW-1185">Reference proteome</keyword>
<accession>A0ACC3DRG4</accession>
<evidence type="ECO:0000313" key="1">
    <source>
        <dbReference type="EMBL" id="KAK3079224.1"/>
    </source>
</evidence>
<proteinExistence type="predicted"/>
<protein>
    <submittedName>
        <fullName evidence="1">Uncharacterized protein</fullName>
    </submittedName>
</protein>
<dbReference type="Proteomes" id="UP001186974">
    <property type="component" value="Unassembled WGS sequence"/>
</dbReference>
<name>A0ACC3DRG4_9PEZI</name>
<sequence length="377" mass="41713">MEYKLRLGHLVSIWTPHISNGEHGTLAAGSAPLFTSVFPERDRSCHFMIHEQSDTGVQCKTPIGYLTTKKGQPSDLVNLTIADDTASATLTLWNHAASSTATWRASDTVLLLSDPGWRFDQRRTAISLTANTYVDVDPSIPDAEWLRGFAARLTRREHVCPEFPQGVFDVQTCLSAPSRVLFTLADLDEFTRAALWETFMGFLSVVILEMNLVLSWRRNMLMCNECCGVPLFANKVTEKCKQCDRMVGLRINPKVLGQVVDETGSAAAGKMVLSQEAWEQLLGRTADELVGSSGETLRYLEQRLLFLRVTLVFGWKAEEGARDGFDDGQGVCGRAFVVLLVLRHPPVTLLLPIFFAANLLRRLVEGPGQISVKVGNA</sequence>
<reference evidence="1" key="1">
    <citation type="submission" date="2024-09" db="EMBL/GenBank/DDBJ databases">
        <title>Black Yeasts Isolated from many extreme environments.</title>
        <authorList>
            <person name="Coleine C."/>
            <person name="Stajich J.E."/>
            <person name="Selbmann L."/>
        </authorList>
    </citation>
    <scope>NUCLEOTIDE SEQUENCE</scope>
    <source>
        <strain evidence="1">CCFEE 5737</strain>
    </source>
</reference>
<dbReference type="EMBL" id="JAWDJW010001287">
    <property type="protein sequence ID" value="KAK3079224.1"/>
    <property type="molecule type" value="Genomic_DNA"/>
</dbReference>
<organism evidence="1 2">
    <name type="scientific">Coniosporium uncinatum</name>
    <dbReference type="NCBI Taxonomy" id="93489"/>
    <lineage>
        <taxon>Eukaryota</taxon>
        <taxon>Fungi</taxon>
        <taxon>Dikarya</taxon>
        <taxon>Ascomycota</taxon>
        <taxon>Pezizomycotina</taxon>
        <taxon>Dothideomycetes</taxon>
        <taxon>Dothideomycetes incertae sedis</taxon>
        <taxon>Coniosporium</taxon>
    </lineage>
</organism>
<evidence type="ECO:0000313" key="2">
    <source>
        <dbReference type="Proteomes" id="UP001186974"/>
    </source>
</evidence>
<comment type="caution">
    <text evidence="1">The sequence shown here is derived from an EMBL/GenBank/DDBJ whole genome shotgun (WGS) entry which is preliminary data.</text>
</comment>
<gene>
    <name evidence="1" type="ORF">LTS18_005420</name>
</gene>